<gene>
    <name evidence="1" type="ORF">LSALG_LOCUS19603</name>
</gene>
<proteinExistence type="predicted"/>
<dbReference type="EMBL" id="OX465080">
    <property type="protein sequence ID" value="CAI9279826.1"/>
    <property type="molecule type" value="Genomic_DNA"/>
</dbReference>
<evidence type="ECO:0000313" key="1">
    <source>
        <dbReference type="EMBL" id="CAI9279826.1"/>
    </source>
</evidence>
<name>A0AA35YTH0_LACSI</name>
<reference evidence="1" key="1">
    <citation type="submission" date="2023-04" db="EMBL/GenBank/DDBJ databases">
        <authorList>
            <person name="Vijverberg K."/>
            <person name="Xiong W."/>
            <person name="Schranz E."/>
        </authorList>
    </citation>
    <scope>NUCLEOTIDE SEQUENCE</scope>
</reference>
<sequence length="175" mass="19837">MDDNEDVHPDLPNIFNDKLNWKEQEPDLGELLCDVCKDANNGIFPIAWAIVRVENKENWKWFIETLFEDLQCWNEGQGLVLISDQRKESVNVTKLGGDDEVMVDAGDALKKAGQEEQMVGINGRFEGVKVNARVRQVQHVRPPNKRKKLERIIKMKLAKSVGGEGSSHVTTIDLD</sequence>
<protein>
    <recommendedName>
        <fullName evidence="3">MULE transposase domain-containing protein</fullName>
    </recommendedName>
</protein>
<evidence type="ECO:0008006" key="3">
    <source>
        <dbReference type="Google" id="ProtNLM"/>
    </source>
</evidence>
<dbReference type="PANTHER" id="PTHR31973:SF189">
    <property type="entry name" value="TRANSPOSASE, MUDR, PLANT, MULE TRANSPOSASE DOMAIN PROTEIN-RELATED"/>
    <property type="match status" value="1"/>
</dbReference>
<evidence type="ECO:0000313" key="2">
    <source>
        <dbReference type="Proteomes" id="UP001177003"/>
    </source>
</evidence>
<dbReference type="AlphaFoldDB" id="A0AA35YTH0"/>
<dbReference type="PANTHER" id="PTHR31973">
    <property type="entry name" value="POLYPROTEIN, PUTATIVE-RELATED"/>
    <property type="match status" value="1"/>
</dbReference>
<dbReference type="Proteomes" id="UP001177003">
    <property type="component" value="Chromosome 4"/>
</dbReference>
<keyword evidence="2" id="KW-1185">Reference proteome</keyword>
<organism evidence="1 2">
    <name type="scientific">Lactuca saligna</name>
    <name type="common">Willowleaf lettuce</name>
    <dbReference type="NCBI Taxonomy" id="75948"/>
    <lineage>
        <taxon>Eukaryota</taxon>
        <taxon>Viridiplantae</taxon>
        <taxon>Streptophyta</taxon>
        <taxon>Embryophyta</taxon>
        <taxon>Tracheophyta</taxon>
        <taxon>Spermatophyta</taxon>
        <taxon>Magnoliopsida</taxon>
        <taxon>eudicotyledons</taxon>
        <taxon>Gunneridae</taxon>
        <taxon>Pentapetalae</taxon>
        <taxon>asterids</taxon>
        <taxon>campanulids</taxon>
        <taxon>Asterales</taxon>
        <taxon>Asteraceae</taxon>
        <taxon>Cichorioideae</taxon>
        <taxon>Cichorieae</taxon>
        <taxon>Lactucinae</taxon>
        <taxon>Lactuca</taxon>
    </lineage>
</organism>
<accession>A0AA35YTH0</accession>